<evidence type="ECO:0000259" key="10">
    <source>
        <dbReference type="PROSITE" id="PS51324"/>
    </source>
</evidence>
<dbReference type="PANTHER" id="PTHR12645:SF0">
    <property type="entry name" value="FAD-LINKED SULFHYDRYL OXIDASE ALR"/>
    <property type="match status" value="1"/>
</dbReference>
<dbReference type="PROSITE" id="PS51324">
    <property type="entry name" value="ERV_ALR"/>
    <property type="match status" value="1"/>
</dbReference>
<dbReference type="Proteomes" id="UP001324427">
    <property type="component" value="Unassembled WGS sequence"/>
</dbReference>
<keyword evidence="6" id="KW-0496">Mitochondrion</keyword>
<evidence type="ECO:0000313" key="11">
    <source>
        <dbReference type="EMBL" id="KAK4548770.1"/>
    </source>
</evidence>
<organism evidence="11 12">
    <name type="scientific">Oleoguttula mirabilis</name>
    <dbReference type="NCBI Taxonomy" id="1507867"/>
    <lineage>
        <taxon>Eukaryota</taxon>
        <taxon>Fungi</taxon>
        <taxon>Dikarya</taxon>
        <taxon>Ascomycota</taxon>
        <taxon>Pezizomycotina</taxon>
        <taxon>Dothideomycetes</taxon>
        <taxon>Dothideomycetidae</taxon>
        <taxon>Mycosphaerellales</taxon>
        <taxon>Teratosphaeriaceae</taxon>
        <taxon>Oleoguttula</taxon>
    </lineage>
</organism>
<proteinExistence type="predicted"/>
<name>A0AAV9JTB6_9PEZI</name>
<dbReference type="AlphaFoldDB" id="A0AAV9JTB6"/>
<comment type="catalytic activity">
    <reaction evidence="8">
        <text>2 R'C(R)SH + O2 = R'C(R)S-S(R)CR' + H2O2</text>
        <dbReference type="Rhea" id="RHEA:17357"/>
        <dbReference type="ChEBI" id="CHEBI:15379"/>
        <dbReference type="ChEBI" id="CHEBI:16240"/>
        <dbReference type="ChEBI" id="CHEBI:16520"/>
        <dbReference type="ChEBI" id="CHEBI:17412"/>
        <dbReference type="EC" id="1.8.3.2"/>
    </reaction>
</comment>
<feature type="region of interest" description="Disordered" evidence="9">
    <location>
        <begin position="25"/>
        <end position="61"/>
    </location>
</feature>
<dbReference type="EC" id="1.8.3.2" evidence="8"/>
<accession>A0AAV9JTB6</accession>
<sequence length="220" mass="24855">MPLTEFEFPILQHFLCVVESRTGMPAQPLDATPEQRARAGEPPQQQDGGSPKQLPKGVVLGPDGKPCRSCTSVASWRAMIRDKSTQPKTISTTQPPATAITSLQPPADCPPDVDQLGRSTWTLLHSMTATYPEKPSFTQQSETRQFMTLFGKMYPCWSCADDFRAWMKEGNEPKVSNRDEFGRWMCEAHNAVNVKLGKESFDCNRWQERWRTGWKDGRCD</sequence>
<evidence type="ECO:0000313" key="12">
    <source>
        <dbReference type="Proteomes" id="UP001324427"/>
    </source>
</evidence>
<feature type="region of interest" description="Disordered" evidence="9">
    <location>
        <begin position="84"/>
        <end position="112"/>
    </location>
</feature>
<keyword evidence="4 8" id="KW-0274">FAD</keyword>
<comment type="subcellular location">
    <subcellularLocation>
        <location evidence="2">Mitochondrion intermembrane space</location>
    </subcellularLocation>
</comment>
<keyword evidence="3 8" id="KW-0285">Flavoprotein</keyword>
<dbReference type="InterPro" id="IPR039799">
    <property type="entry name" value="ALR/ERV"/>
</dbReference>
<dbReference type="SUPFAM" id="SSF69000">
    <property type="entry name" value="FAD-dependent thiol oxidase"/>
    <property type="match status" value="1"/>
</dbReference>
<feature type="compositionally biased region" description="Polar residues" evidence="9">
    <location>
        <begin position="86"/>
        <end position="104"/>
    </location>
</feature>
<dbReference type="EMBL" id="JAVFHQ010000006">
    <property type="protein sequence ID" value="KAK4548770.1"/>
    <property type="molecule type" value="Genomic_DNA"/>
</dbReference>
<gene>
    <name evidence="11" type="ORF">LTR36_008543</name>
</gene>
<comment type="caution">
    <text evidence="11">The sequence shown here is derived from an EMBL/GenBank/DDBJ whole genome shotgun (WGS) entry which is preliminary data.</text>
</comment>
<evidence type="ECO:0000256" key="1">
    <source>
        <dbReference type="ARBA" id="ARBA00001974"/>
    </source>
</evidence>
<evidence type="ECO:0000256" key="7">
    <source>
        <dbReference type="ARBA" id="ARBA00023157"/>
    </source>
</evidence>
<evidence type="ECO:0000256" key="5">
    <source>
        <dbReference type="ARBA" id="ARBA00023002"/>
    </source>
</evidence>
<keyword evidence="7" id="KW-1015">Disulfide bond</keyword>
<dbReference type="GO" id="GO:0050660">
    <property type="term" value="F:flavin adenine dinucleotide binding"/>
    <property type="evidence" value="ECO:0007669"/>
    <property type="project" value="TreeGrafter"/>
</dbReference>
<dbReference type="FunFam" id="1.20.120.310:FF:000003">
    <property type="entry name" value="Sulfhydryl oxidase"/>
    <property type="match status" value="1"/>
</dbReference>
<keyword evidence="12" id="KW-1185">Reference proteome</keyword>
<evidence type="ECO:0000256" key="9">
    <source>
        <dbReference type="SAM" id="MobiDB-lite"/>
    </source>
</evidence>
<dbReference type="Gene3D" id="1.20.120.310">
    <property type="entry name" value="ERV/ALR sulfhydryl oxidase domain"/>
    <property type="match status" value="1"/>
</dbReference>
<reference evidence="11 12" key="1">
    <citation type="submission" date="2021-11" db="EMBL/GenBank/DDBJ databases">
        <title>Black yeast isolated from Biological Soil Crust.</title>
        <authorList>
            <person name="Kurbessoian T."/>
        </authorList>
    </citation>
    <scope>NUCLEOTIDE SEQUENCE [LARGE SCALE GENOMIC DNA]</scope>
    <source>
        <strain evidence="11 12">CCFEE 5522</strain>
    </source>
</reference>
<evidence type="ECO:0000256" key="6">
    <source>
        <dbReference type="ARBA" id="ARBA00023128"/>
    </source>
</evidence>
<evidence type="ECO:0000256" key="2">
    <source>
        <dbReference type="ARBA" id="ARBA00004569"/>
    </source>
</evidence>
<evidence type="ECO:0000256" key="8">
    <source>
        <dbReference type="RuleBase" id="RU371123"/>
    </source>
</evidence>
<dbReference type="InterPro" id="IPR017905">
    <property type="entry name" value="ERV/ALR_sulphydryl_oxidase"/>
</dbReference>
<dbReference type="GO" id="GO:0005758">
    <property type="term" value="C:mitochondrial intermembrane space"/>
    <property type="evidence" value="ECO:0007669"/>
    <property type="project" value="UniProtKB-SubCell"/>
</dbReference>
<keyword evidence="5 8" id="KW-0560">Oxidoreductase</keyword>
<dbReference type="InterPro" id="IPR036774">
    <property type="entry name" value="ERV/ALR_sulphydryl_oxid_sf"/>
</dbReference>
<evidence type="ECO:0000256" key="3">
    <source>
        <dbReference type="ARBA" id="ARBA00022630"/>
    </source>
</evidence>
<dbReference type="Pfam" id="PF04777">
    <property type="entry name" value="Evr1_Alr"/>
    <property type="match status" value="1"/>
</dbReference>
<dbReference type="GO" id="GO:0016971">
    <property type="term" value="F:flavin-dependent sulfhydryl oxidase activity"/>
    <property type="evidence" value="ECO:0007669"/>
    <property type="project" value="InterPro"/>
</dbReference>
<dbReference type="PANTHER" id="PTHR12645">
    <property type="entry name" value="ALR/ERV"/>
    <property type="match status" value="1"/>
</dbReference>
<evidence type="ECO:0000256" key="4">
    <source>
        <dbReference type="ARBA" id="ARBA00022827"/>
    </source>
</evidence>
<comment type="cofactor">
    <cofactor evidence="1 8">
        <name>FAD</name>
        <dbReference type="ChEBI" id="CHEBI:57692"/>
    </cofactor>
</comment>
<protein>
    <recommendedName>
        <fullName evidence="8">Sulfhydryl oxidase</fullName>
        <ecNumber evidence="8">1.8.3.2</ecNumber>
    </recommendedName>
</protein>
<feature type="domain" description="ERV/ALR sulfhydryl oxidase" evidence="10">
    <location>
        <begin position="109"/>
        <end position="210"/>
    </location>
</feature>